<evidence type="ECO:0000313" key="2">
    <source>
        <dbReference type="Proteomes" id="UP001652660"/>
    </source>
</evidence>
<gene>
    <name evidence="3" type="primary">LOC140009844</name>
</gene>
<dbReference type="Pfam" id="PF24626">
    <property type="entry name" value="SH3_Tf2-1"/>
    <property type="match status" value="1"/>
</dbReference>
<evidence type="ECO:0000259" key="1">
    <source>
        <dbReference type="Pfam" id="PF24626"/>
    </source>
</evidence>
<dbReference type="RefSeq" id="XP_071912280.1">
    <property type="nucleotide sequence ID" value="XM_072056179.1"/>
</dbReference>
<feature type="domain" description="Tf2-1-like SH3-like" evidence="1">
    <location>
        <begin position="72"/>
        <end position="137"/>
    </location>
</feature>
<dbReference type="Proteomes" id="UP001652660">
    <property type="component" value="Chromosome 6e"/>
</dbReference>
<sequence length="183" mass="21545">MATYEALYGRRCRSPIHWDEVGERKIIDPATIPWVEKAYEKVKVIRQMLQIAQSRQKSYADYRRKDLEFEAGNKVFLRVTPLKGKIKAGKEKKLQPRYIGPFSILQRVGKVAYRLELPVSLSRNHDVFHVSLLKKYHPDSTHILPPEDIELDESLTYEERPIRVLDRKVKDLRNKRIPLVKVL</sequence>
<dbReference type="GeneID" id="140009844"/>
<dbReference type="PANTHER" id="PTHR46148:SF60">
    <property type="entry name" value="CHROMO DOMAIN-CONTAINING PROTEIN"/>
    <property type="match status" value="1"/>
</dbReference>
<organism evidence="2 3">
    <name type="scientific">Coffea arabica</name>
    <name type="common">Arabian coffee</name>
    <dbReference type="NCBI Taxonomy" id="13443"/>
    <lineage>
        <taxon>Eukaryota</taxon>
        <taxon>Viridiplantae</taxon>
        <taxon>Streptophyta</taxon>
        <taxon>Embryophyta</taxon>
        <taxon>Tracheophyta</taxon>
        <taxon>Spermatophyta</taxon>
        <taxon>Magnoliopsida</taxon>
        <taxon>eudicotyledons</taxon>
        <taxon>Gunneridae</taxon>
        <taxon>Pentapetalae</taxon>
        <taxon>asterids</taxon>
        <taxon>lamiids</taxon>
        <taxon>Gentianales</taxon>
        <taxon>Rubiaceae</taxon>
        <taxon>Ixoroideae</taxon>
        <taxon>Gardenieae complex</taxon>
        <taxon>Bertiereae - Coffeeae clade</taxon>
        <taxon>Coffeeae</taxon>
        <taxon>Coffea</taxon>
    </lineage>
</organism>
<accession>A0ABM4UYE3</accession>
<dbReference type="PANTHER" id="PTHR46148">
    <property type="entry name" value="CHROMO DOMAIN-CONTAINING PROTEIN"/>
    <property type="match status" value="1"/>
</dbReference>
<dbReference type="InterPro" id="IPR056924">
    <property type="entry name" value="SH3_Tf2-1"/>
</dbReference>
<keyword evidence="2" id="KW-1185">Reference proteome</keyword>
<reference evidence="3" key="1">
    <citation type="submission" date="2025-08" db="UniProtKB">
        <authorList>
            <consortium name="RefSeq"/>
        </authorList>
    </citation>
    <scope>IDENTIFICATION</scope>
    <source>
        <tissue evidence="3">Leaves</tissue>
    </source>
</reference>
<name>A0ABM4UYE3_COFAR</name>
<evidence type="ECO:0000313" key="3">
    <source>
        <dbReference type="RefSeq" id="XP_071912280.1"/>
    </source>
</evidence>
<proteinExistence type="predicted"/>
<protein>
    <recommendedName>
        <fullName evidence="1">Tf2-1-like SH3-like domain-containing protein</fullName>
    </recommendedName>
</protein>